<evidence type="ECO:0000313" key="3">
    <source>
        <dbReference type="Proteomes" id="UP000654075"/>
    </source>
</evidence>
<protein>
    <submittedName>
        <fullName evidence="2">Uncharacterized protein</fullName>
    </submittedName>
</protein>
<name>A0A813FB14_POLGL</name>
<dbReference type="AlphaFoldDB" id="A0A813FB14"/>
<comment type="caution">
    <text evidence="2">The sequence shown here is derived from an EMBL/GenBank/DDBJ whole genome shotgun (WGS) entry which is preliminary data.</text>
</comment>
<feature type="compositionally biased region" description="Polar residues" evidence="1">
    <location>
        <begin position="71"/>
        <end position="80"/>
    </location>
</feature>
<sequence>MYDTAFSASCSSAGQARRQLGRPAPLLTGLREPSGSGQPDSPSRIIVRNTFIDICPADEGTDFSGDDSPTRRNTSAPASPTRWVTNVWADDDAPCQLIRQDSRERLTAAGGGAHVLLGGCSRGMPGSVE</sequence>
<gene>
    <name evidence="2" type="ORF">PGLA1383_LOCUS25465</name>
</gene>
<proteinExistence type="predicted"/>
<dbReference type="Proteomes" id="UP000654075">
    <property type="component" value="Unassembled WGS sequence"/>
</dbReference>
<feature type="compositionally biased region" description="Polar residues" evidence="1">
    <location>
        <begin position="1"/>
        <end position="14"/>
    </location>
</feature>
<evidence type="ECO:0000313" key="2">
    <source>
        <dbReference type="EMBL" id="CAE8607542.1"/>
    </source>
</evidence>
<evidence type="ECO:0000256" key="1">
    <source>
        <dbReference type="SAM" id="MobiDB-lite"/>
    </source>
</evidence>
<organism evidence="2 3">
    <name type="scientific">Polarella glacialis</name>
    <name type="common">Dinoflagellate</name>
    <dbReference type="NCBI Taxonomy" id="89957"/>
    <lineage>
        <taxon>Eukaryota</taxon>
        <taxon>Sar</taxon>
        <taxon>Alveolata</taxon>
        <taxon>Dinophyceae</taxon>
        <taxon>Suessiales</taxon>
        <taxon>Suessiaceae</taxon>
        <taxon>Polarella</taxon>
    </lineage>
</organism>
<keyword evidence="3" id="KW-1185">Reference proteome</keyword>
<feature type="region of interest" description="Disordered" evidence="1">
    <location>
        <begin position="1"/>
        <end position="43"/>
    </location>
</feature>
<reference evidence="2" key="1">
    <citation type="submission" date="2021-02" db="EMBL/GenBank/DDBJ databases">
        <authorList>
            <person name="Dougan E. K."/>
            <person name="Rhodes N."/>
            <person name="Thang M."/>
            <person name="Chan C."/>
        </authorList>
    </citation>
    <scope>NUCLEOTIDE SEQUENCE</scope>
</reference>
<accession>A0A813FB14</accession>
<feature type="region of interest" description="Disordered" evidence="1">
    <location>
        <begin position="57"/>
        <end position="80"/>
    </location>
</feature>
<dbReference type="EMBL" id="CAJNNV010021856">
    <property type="protein sequence ID" value="CAE8607542.1"/>
    <property type="molecule type" value="Genomic_DNA"/>
</dbReference>
<feature type="non-terminal residue" evidence="2">
    <location>
        <position position="1"/>
    </location>
</feature>